<gene>
    <name evidence="1" type="primary">Acey_s0646.g1089</name>
    <name evidence="1" type="ORF">Y032_0646g1089</name>
</gene>
<evidence type="ECO:0000313" key="2">
    <source>
        <dbReference type="Proteomes" id="UP000024635"/>
    </source>
</evidence>
<keyword evidence="2" id="KW-1185">Reference proteome</keyword>
<dbReference type="EMBL" id="JARK01000246">
    <property type="protein sequence ID" value="EYC39666.1"/>
    <property type="molecule type" value="Genomic_DNA"/>
</dbReference>
<dbReference type="Proteomes" id="UP000024635">
    <property type="component" value="Unassembled WGS sequence"/>
</dbReference>
<evidence type="ECO:0000313" key="1">
    <source>
        <dbReference type="EMBL" id="EYC39666.1"/>
    </source>
</evidence>
<name>A0A016WJ92_9BILA</name>
<organism evidence="1 2">
    <name type="scientific">Ancylostoma ceylanicum</name>
    <dbReference type="NCBI Taxonomy" id="53326"/>
    <lineage>
        <taxon>Eukaryota</taxon>
        <taxon>Metazoa</taxon>
        <taxon>Ecdysozoa</taxon>
        <taxon>Nematoda</taxon>
        <taxon>Chromadorea</taxon>
        <taxon>Rhabditida</taxon>
        <taxon>Rhabditina</taxon>
        <taxon>Rhabditomorpha</taxon>
        <taxon>Strongyloidea</taxon>
        <taxon>Ancylostomatidae</taxon>
        <taxon>Ancylostomatinae</taxon>
        <taxon>Ancylostoma</taxon>
    </lineage>
</organism>
<proteinExistence type="predicted"/>
<sequence>MRGAFHMTELTTTSSFMPHVREKDEESRFGNAIIVQDRLQKLPKPLHSSSSVAAASKHELRPVLVRVSFFFSHIVLPWHFMKRKRSSEELGETLFRQPHRLSTRHRTTRAGGERSDGHYRALALFECLSGCVRLTRVRLHDEE</sequence>
<comment type="caution">
    <text evidence="1">The sequence shown here is derived from an EMBL/GenBank/DDBJ whole genome shotgun (WGS) entry which is preliminary data.</text>
</comment>
<dbReference type="AlphaFoldDB" id="A0A016WJ92"/>
<reference evidence="2" key="1">
    <citation type="journal article" date="2015" name="Nat. Genet.">
        <title>The genome and transcriptome of the zoonotic hookworm Ancylostoma ceylanicum identify infection-specific gene families.</title>
        <authorList>
            <person name="Schwarz E.M."/>
            <person name="Hu Y."/>
            <person name="Antoshechkin I."/>
            <person name="Miller M.M."/>
            <person name="Sternberg P.W."/>
            <person name="Aroian R.V."/>
        </authorList>
    </citation>
    <scope>NUCLEOTIDE SEQUENCE</scope>
    <source>
        <strain evidence="2">HY135</strain>
    </source>
</reference>
<accession>A0A016WJ92</accession>
<protein>
    <submittedName>
        <fullName evidence="1">Uncharacterized protein</fullName>
    </submittedName>
</protein>